<name>A0A6J4ZIK2_9BURK</name>
<evidence type="ECO:0000313" key="2">
    <source>
        <dbReference type="EMBL" id="CAB3629834.1"/>
    </source>
</evidence>
<evidence type="ECO:0000259" key="1">
    <source>
        <dbReference type="PROSITE" id="PS51192"/>
    </source>
</evidence>
<dbReference type="InterPro" id="IPR014001">
    <property type="entry name" value="Helicase_ATP-bd"/>
</dbReference>
<protein>
    <recommendedName>
        <fullName evidence="1">Helicase ATP-binding domain-containing protein</fullName>
    </recommendedName>
</protein>
<dbReference type="PROSITE" id="PS51192">
    <property type="entry name" value="HELICASE_ATP_BIND_1"/>
    <property type="match status" value="1"/>
</dbReference>
<dbReference type="GO" id="GO:0016787">
    <property type="term" value="F:hydrolase activity"/>
    <property type="evidence" value="ECO:0007669"/>
    <property type="project" value="InterPro"/>
</dbReference>
<accession>A0A6J4ZIK2</accession>
<dbReference type="GO" id="GO:0005524">
    <property type="term" value="F:ATP binding"/>
    <property type="evidence" value="ECO:0007669"/>
    <property type="project" value="InterPro"/>
</dbReference>
<sequence>MADFFIEHSHMLALKPISSPNSGFRPGQLGALHSVAAHFSVYDEPAIVSLPTGYGKTAVIMALPFLLCSNRVLVVEPTDVLRRQTSAHFGELSTLRKLKVLPAEAGNPHVHPQKGRPLSADEWLAFKTFDVVVSTPASTSPVLEPVSPADLFDLIIFDEAHHAPADTFGFMVGRTFHGGARMRYRGATRLARSRGEEQSRLWQGLPYLLPGGIHQPELSPDVGGLGSERGTVVPGKVAYRTFLHVGTVRRDHSLRWQQSAYVGDFLGEFRNLRRVSARKTGLDPLSGDLRHSPRGLSQAFCLWRIDFVSQLQTGPLVVRHGALARGDLSLSGTLRAWSGIGHAATPNTLGCMASAGLDWVGDRPISTHYGHSSAACQDRQV</sequence>
<dbReference type="InterPro" id="IPR006935">
    <property type="entry name" value="Helicase/UvrB_N"/>
</dbReference>
<dbReference type="AlphaFoldDB" id="A0A6J4ZIK2"/>
<feature type="domain" description="Helicase ATP-binding" evidence="1">
    <location>
        <begin position="37"/>
        <end position="207"/>
    </location>
</feature>
<dbReference type="SUPFAM" id="SSF52540">
    <property type="entry name" value="P-loop containing nucleoside triphosphate hydrolases"/>
    <property type="match status" value="1"/>
</dbReference>
<dbReference type="GO" id="GO:0003677">
    <property type="term" value="F:DNA binding"/>
    <property type="evidence" value="ECO:0007669"/>
    <property type="project" value="InterPro"/>
</dbReference>
<keyword evidence="3" id="KW-1185">Reference proteome</keyword>
<dbReference type="InterPro" id="IPR050742">
    <property type="entry name" value="Helicase_Restrict-Modif_Enz"/>
</dbReference>
<dbReference type="CDD" id="cd17926">
    <property type="entry name" value="DEXHc_RE"/>
    <property type="match status" value="1"/>
</dbReference>
<dbReference type="Gene3D" id="3.40.50.300">
    <property type="entry name" value="P-loop containing nucleotide triphosphate hydrolases"/>
    <property type="match status" value="1"/>
</dbReference>
<dbReference type="PANTHER" id="PTHR47396">
    <property type="entry name" value="TYPE I RESTRICTION ENZYME ECOKI R PROTEIN"/>
    <property type="match status" value="1"/>
</dbReference>
<dbReference type="InterPro" id="IPR027417">
    <property type="entry name" value="P-loop_NTPase"/>
</dbReference>
<dbReference type="EMBL" id="CADIJR010000003">
    <property type="protein sequence ID" value="CAB3629834.1"/>
    <property type="molecule type" value="Genomic_DNA"/>
</dbReference>
<dbReference type="PANTHER" id="PTHR47396:SF1">
    <property type="entry name" value="ATP-DEPENDENT HELICASE IRC3-RELATED"/>
    <property type="match status" value="1"/>
</dbReference>
<gene>
    <name evidence="2" type="ORF">LMG26845_00616</name>
</gene>
<evidence type="ECO:0000313" key="3">
    <source>
        <dbReference type="Proteomes" id="UP000507979"/>
    </source>
</evidence>
<dbReference type="Proteomes" id="UP000507979">
    <property type="component" value="Unassembled WGS sequence"/>
</dbReference>
<organism evidence="2 3">
    <name type="scientific">Achromobacter insuavis</name>
    <dbReference type="NCBI Taxonomy" id="1287735"/>
    <lineage>
        <taxon>Bacteria</taxon>
        <taxon>Pseudomonadati</taxon>
        <taxon>Pseudomonadota</taxon>
        <taxon>Betaproteobacteria</taxon>
        <taxon>Burkholderiales</taxon>
        <taxon>Alcaligenaceae</taxon>
        <taxon>Achromobacter</taxon>
    </lineage>
</organism>
<dbReference type="Pfam" id="PF04851">
    <property type="entry name" value="ResIII"/>
    <property type="match status" value="1"/>
</dbReference>
<dbReference type="GO" id="GO:0005829">
    <property type="term" value="C:cytosol"/>
    <property type="evidence" value="ECO:0007669"/>
    <property type="project" value="TreeGrafter"/>
</dbReference>
<reference evidence="2 3" key="1">
    <citation type="submission" date="2020-04" db="EMBL/GenBank/DDBJ databases">
        <authorList>
            <person name="De Canck E."/>
        </authorList>
    </citation>
    <scope>NUCLEOTIDE SEQUENCE [LARGE SCALE GENOMIC DNA]</scope>
    <source>
        <strain evidence="2 3">LMG 26845</strain>
    </source>
</reference>
<proteinExistence type="predicted"/>